<dbReference type="EC" id="3.1.26.5" evidence="6"/>
<dbReference type="AlphaFoldDB" id="D5H4L8"/>
<evidence type="ECO:0000313" key="7">
    <source>
        <dbReference type="EMBL" id="CBH22973.1"/>
    </source>
</evidence>
<dbReference type="KEGG" id="srm:SRM_00052"/>
<dbReference type="GO" id="GO:0004526">
    <property type="term" value="F:ribonuclease P activity"/>
    <property type="evidence" value="ECO:0007669"/>
    <property type="project" value="UniProtKB-UniRule"/>
</dbReference>
<comment type="function">
    <text evidence="6">RNaseP catalyzes the removal of the 5'-leader sequence from pre-tRNA to produce the mature 5'-terminus. It can also cleave other RNA substrates such as 4.5S RNA. The protein component plays an auxiliary but essential role in vivo by binding to the 5'-leader sequence and broadening the substrate specificity of the ribozyme.</text>
</comment>
<dbReference type="GO" id="GO:0001682">
    <property type="term" value="P:tRNA 5'-leader removal"/>
    <property type="evidence" value="ECO:0007669"/>
    <property type="project" value="UniProtKB-UniRule"/>
</dbReference>
<accession>D5H4L8</accession>
<sequence>MPVSDVPDRVEQRRLTFPPSYRLKRRRLIRSLFDRTRDDVRTVAEGCVRLLYRVVDRAVLGHDVPLQVGFAPGPRAESGVERNRIRRLLREVYRVHQYTLVDPFVCGPEALIVMILFRGAPEQADDGIGRDLPPALRRAAASFDERAD</sequence>
<dbReference type="HOGENOM" id="CLU_1776109_0_0_10"/>
<gene>
    <name evidence="6" type="primary">rnpA</name>
    <name evidence="7" type="ordered locus">SRM_00052</name>
</gene>
<evidence type="ECO:0000256" key="5">
    <source>
        <dbReference type="ARBA" id="ARBA00022884"/>
    </source>
</evidence>
<dbReference type="SUPFAM" id="SSF54211">
    <property type="entry name" value="Ribosomal protein S5 domain 2-like"/>
    <property type="match status" value="1"/>
</dbReference>
<protein>
    <recommendedName>
        <fullName evidence="6">Ribonuclease P protein component</fullName>
        <shortName evidence="6">RNase P protein</shortName>
        <shortName evidence="6">RNaseP protein</shortName>
        <ecNumber evidence="6">3.1.26.5</ecNumber>
    </recommendedName>
    <alternativeName>
        <fullName evidence="6">Protein C5</fullName>
    </alternativeName>
</protein>
<evidence type="ECO:0000256" key="4">
    <source>
        <dbReference type="ARBA" id="ARBA00022801"/>
    </source>
</evidence>
<keyword evidence="5 6" id="KW-0694">RNA-binding</keyword>
<dbReference type="InterPro" id="IPR014721">
    <property type="entry name" value="Ribsml_uS5_D2-typ_fold_subgr"/>
</dbReference>
<evidence type="ECO:0000256" key="2">
    <source>
        <dbReference type="ARBA" id="ARBA00022722"/>
    </source>
</evidence>
<comment type="catalytic activity">
    <reaction evidence="6">
        <text>Endonucleolytic cleavage of RNA, removing 5'-extranucleotides from tRNA precursor.</text>
        <dbReference type="EC" id="3.1.26.5"/>
    </reaction>
</comment>
<keyword evidence="3 6" id="KW-0255">Endonuclease</keyword>
<dbReference type="Gene3D" id="3.30.230.10">
    <property type="match status" value="1"/>
</dbReference>
<dbReference type="InterPro" id="IPR000100">
    <property type="entry name" value="RNase_P"/>
</dbReference>
<organism evidence="7 8">
    <name type="scientific">Salinibacter ruber (strain M8)</name>
    <dbReference type="NCBI Taxonomy" id="761659"/>
    <lineage>
        <taxon>Bacteria</taxon>
        <taxon>Pseudomonadati</taxon>
        <taxon>Rhodothermota</taxon>
        <taxon>Rhodothermia</taxon>
        <taxon>Rhodothermales</taxon>
        <taxon>Salinibacteraceae</taxon>
        <taxon>Salinibacter</taxon>
    </lineage>
</organism>
<dbReference type="HAMAP" id="MF_00227">
    <property type="entry name" value="RNase_P"/>
    <property type="match status" value="1"/>
</dbReference>
<evidence type="ECO:0000256" key="3">
    <source>
        <dbReference type="ARBA" id="ARBA00022759"/>
    </source>
</evidence>
<dbReference type="EMBL" id="FP565814">
    <property type="protein sequence ID" value="CBH22973.1"/>
    <property type="molecule type" value="Genomic_DNA"/>
</dbReference>
<evidence type="ECO:0000256" key="1">
    <source>
        <dbReference type="ARBA" id="ARBA00022694"/>
    </source>
</evidence>
<comment type="similarity">
    <text evidence="6">Belongs to the RnpA family.</text>
</comment>
<dbReference type="GO" id="GO:0000049">
    <property type="term" value="F:tRNA binding"/>
    <property type="evidence" value="ECO:0007669"/>
    <property type="project" value="UniProtKB-UniRule"/>
</dbReference>
<keyword evidence="1 6" id="KW-0819">tRNA processing</keyword>
<proteinExistence type="inferred from homology"/>
<dbReference type="InterPro" id="IPR020568">
    <property type="entry name" value="Ribosomal_Su5_D2-typ_SF"/>
</dbReference>
<dbReference type="Pfam" id="PF00825">
    <property type="entry name" value="Ribonuclease_P"/>
    <property type="match status" value="1"/>
</dbReference>
<name>D5H4L8_SALRM</name>
<reference evidence="7 8" key="1">
    <citation type="journal article" date="2010" name="ISME J.">
        <title>Fine-scale evolution: genomic, phenotypic and ecological differentiation in two coexisting Salinibacter ruber strains.</title>
        <authorList>
            <person name="Pena A."/>
            <person name="Teeling H."/>
            <person name="Huerta-Cepas J."/>
            <person name="Santos F."/>
            <person name="Yarza P."/>
            <person name="Brito-Echeverria J."/>
            <person name="Lucio M."/>
            <person name="Schmitt-Kopplin P."/>
            <person name="Meseguer I."/>
            <person name="Schenowitz C."/>
            <person name="Dossat C."/>
            <person name="Barbe V."/>
            <person name="Dopazo J."/>
            <person name="Rossello-Mora R."/>
            <person name="Schuler M."/>
            <person name="Glockner F.O."/>
            <person name="Amann R."/>
            <person name="Gabaldon T."/>
            <person name="Anton J."/>
        </authorList>
    </citation>
    <scope>NUCLEOTIDE SEQUENCE [LARGE SCALE GENOMIC DNA]</scope>
    <source>
        <strain evidence="7 8">M8</strain>
    </source>
</reference>
<comment type="subunit">
    <text evidence="6">Consists of a catalytic RNA component (M1 or rnpB) and a protein subunit.</text>
</comment>
<dbReference type="Proteomes" id="UP000000933">
    <property type="component" value="Chromosome"/>
</dbReference>
<evidence type="ECO:0000313" key="8">
    <source>
        <dbReference type="Proteomes" id="UP000000933"/>
    </source>
</evidence>
<reference evidence="8" key="2">
    <citation type="submission" date="2010-04" db="EMBL/GenBank/DDBJ databases">
        <title>Genome sequence of Salinibacter ruber M8.</title>
        <authorList>
            <consortium name="Genoscope"/>
        </authorList>
    </citation>
    <scope>NUCLEOTIDE SEQUENCE [LARGE SCALE GENOMIC DNA]</scope>
    <source>
        <strain evidence="8">M8</strain>
    </source>
</reference>
<keyword evidence="2 6" id="KW-0540">Nuclease</keyword>
<keyword evidence="4 6" id="KW-0378">Hydrolase</keyword>
<evidence type="ECO:0000256" key="6">
    <source>
        <dbReference type="HAMAP-Rule" id="MF_00227"/>
    </source>
</evidence>